<dbReference type="InterPro" id="IPR055533">
    <property type="entry name" value="DUF7109"/>
</dbReference>
<organism evidence="1 2">
    <name type="scientific">Halomicrobium zhouii</name>
    <dbReference type="NCBI Taxonomy" id="767519"/>
    <lineage>
        <taxon>Archaea</taxon>
        <taxon>Methanobacteriati</taxon>
        <taxon>Methanobacteriota</taxon>
        <taxon>Stenosarchaea group</taxon>
        <taxon>Halobacteria</taxon>
        <taxon>Halobacteriales</taxon>
        <taxon>Haloarculaceae</taxon>
        <taxon>Halomicrobium</taxon>
    </lineage>
</organism>
<dbReference type="AlphaFoldDB" id="A0A1I6LET1"/>
<accession>A0A1I6LET1</accession>
<dbReference type="OrthoDB" id="214610at2157"/>
<evidence type="ECO:0000313" key="1">
    <source>
        <dbReference type="EMBL" id="SFS01971.1"/>
    </source>
</evidence>
<dbReference type="STRING" id="767519.SAMN05216559_2577"/>
<gene>
    <name evidence="1" type="ORF">SAMN05216559_2577</name>
</gene>
<reference evidence="1 2" key="1">
    <citation type="submission" date="2016-10" db="EMBL/GenBank/DDBJ databases">
        <authorList>
            <person name="de Groot N.N."/>
        </authorList>
    </citation>
    <scope>NUCLEOTIDE SEQUENCE [LARGE SCALE GENOMIC DNA]</scope>
    <source>
        <strain evidence="1 2">CGMCC 1.10457</strain>
    </source>
</reference>
<dbReference type="Pfam" id="PF23421">
    <property type="entry name" value="DUF7109"/>
    <property type="match status" value="1"/>
</dbReference>
<protein>
    <submittedName>
        <fullName evidence="1">Uncharacterized protein</fullName>
    </submittedName>
</protein>
<sequence>MEVTADELAGVVDVFGTLTRSELSEALSELAFKRADELERPDDAIDDAVASYHLVGYDHPESGDGGDAERLLVPGPTAFPEIPEGGADLPHIMDVPERDVDREALTAAVADRFREESVVAIRSDNPEFIDRLLDVSYELEVWGDVDVSGARDQLVEAQEE</sequence>
<keyword evidence="2" id="KW-1185">Reference proteome</keyword>
<evidence type="ECO:0000313" key="2">
    <source>
        <dbReference type="Proteomes" id="UP000199062"/>
    </source>
</evidence>
<dbReference type="Proteomes" id="UP000199062">
    <property type="component" value="Unassembled WGS sequence"/>
</dbReference>
<dbReference type="EMBL" id="FOZK01000002">
    <property type="protein sequence ID" value="SFS01971.1"/>
    <property type="molecule type" value="Genomic_DNA"/>
</dbReference>
<dbReference type="RefSeq" id="WP_089816902.1">
    <property type="nucleotide sequence ID" value="NZ_FOZK01000002.1"/>
</dbReference>
<proteinExistence type="predicted"/>
<name>A0A1I6LET1_9EURY</name>